<dbReference type="EMBL" id="MDBS01000050">
    <property type="protein sequence ID" value="PMP26134.1"/>
    <property type="molecule type" value="Genomic_DNA"/>
</dbReference>
<dbReference type="AlphaFoldDB" id="A0A7Z1MGH7"/>
<evidence type="ECO:0000313" key="1">
    <source>
        <dbReference type="EMBL" id="PMP26134.1"/>
    </source>
</evidence>
<protein>
    <submittedName>
        <fullName evidence="1">Uncharacterized protein</fullName>
    </submittedName>
</protein>
<reference evidence="1" key="1">
    <citation type="submission" date="2016-07" db="EMBL/GenBank/DDBJ databases">
        <authorList>
            <person name="Kauffman K."/>
            <person name="Arevalo P."/>
            <person name="Polz M.F."/>
        </authorList>
    </citation>
    <scope>NUCLEOTIDE SEQUENCE</scope>
    <source>
        <strain evidence="1">10N.222.46.E12</strain>
    </source>
</reference>
<gene>
    <name evidence="1" type="ORF">BCS90_23625</name>
</gene>
<sequence length="185" mass="21426">MSIVDIDDLQCPPSNALLFQWWVNDVRPSPDYQDKIDLTGKVSLEGYTLYYQKKENGCLAFEVPILRFVYHCDESRWVVSSYDVMGSWVKISAAKTLSSLFTRLPVKKALEQLNLSLKPIKHIEATLWTGKNTFISGYVETPFDQGVLWRIYLEKNSKNKYLQITKGDFKKVNINVFYEPVRGRS</sequence>
<name>A0A7Z1MGH7_9VIBR</name>
<comment type="caution">
    <text evidence="1">The sequence shown here is derived from an EMBL/GenBank/DDBJ whole genome shotgun (WGS) entry which is preliminary data.</text>
</comment>
<proteinExistence type="predicted"/>
<dbReference type="RefSeq" id="WP_154724010.1">
    <property type="nucleotide sequence ID" value="NZ_CP170594.1"/>
</dbReference>
<organism evidence="1">
    <name type="scientific">Vibrio cyclitrophicus</name>
    <dbReference type="NCBI Taxonomy" id="47951"/>
    <lineage>
        <taxon>Bacteria</taxon>
        <taxon>Pseudomonadati</taxon>
        <taxon>Pseudomonadota</taxon>
        <taxon>Gammaproteobacteria</taxon>
        <taxon>Vibrionales</taxon>
        <taxon>Vibrionaceae</taxon>
        <taxon>Vibrio</taxon>
    </lineage>
</organism>
<accession>A0A7Z1MGH7</accession>
<reference evidence="1" key="2">
    <citation type="journal article" date="2018" name="Nature">
        <title>A major lineage of non-tailed dsDNA viruses as unrecognized killers of marine bacteria.</title>
        <authorList>
            <person name="Kauffman K.M."/>
            <person name="Hussain F.A."/>
            <person name="Yang J."/>
            <person name="Arevalo P."/>
            <person name="Brown J.M."/>
            <person name="Chang W.K."/>
            <person name="VanInsberghe D."/>
            <person name="Elsherbini J."/>
            <person name="Sharma R.S."/>
            <person name="Cutler M.B."/>
            <person name="Kelly L."/>
            <person name="Polz M.F."/>
        </authorList>
    </citation>
    <scope>NUCLEOTIDE SEQUENCE</scope>
    <source>
        <strain evidence="1">10N.222.46.E12</strain>
    </source>
</reference>